<gene>
    <name evidence="2" type="ORF">BF93_15505</name>
</gene>
<evidence type="ECO:0000259" key="1">
    <source>
        <dbReference type="Pfam" id="PF00144"/>
    </source>
</evidence>
<reference evidence="2 3" key="1">
    <citation type="submission" date="2014-02" db="EMBL/GenBank/DDBJ databases">
        <title>Genome sequence of Brachybacterium phenoliresistens strain W13A50.</title>
        <authorList>
            <person name="Wang X."/>
        </authorList>
    </citation>
    <scope>NUCLEOTIDE SEQUENCE [LARGE SCALE GENOMIC DNA]</scope>
    <source>
        <strain evidence="2 3">W13A50</strain>
    </source>
</reference>
<proteinExistence type="predicted"/>
<dbReference type="Gene3D" id="3.40.710.10">
    <property type="entry name" value="DD-peptidase/beta-lactamase superfamily"/>
    <property type="match status" value="1"/>
</dbReference>
<organism evidence="2 3">
    <name type="scientific">Brachybacterium phenoliresistens</name>
    <dbReference type="NCBI Taxonomy" id="396014"/>
    <lineage>
        <taxon>Bacteria</taxon>
        <taxon>Bacillati</taxon>
        <taxon>Actinomycetota</taxon>
        <taxon>Actinomycetes</taxon>
        <taxon>Micrococcales</taxon>
        <taxon>Dermabacteraceae</taxon>
        <taxon>Brachybacterium</taxon>
    </lineage>
</organism>
<dbReference type="Pfam" id="PF00144">
    <property type="entry name" value="Beta-lactamase"/>
    <property type="match status" value="1"/>
</dbReference>
<keyword evidence="3" id="KW-1185">Reference proteome</keyword>
<comment type="caution">
    <text evidence="2">The sequence shown here is derived from an EMBL/GenBank/DDBJ whole genome shotgun (WGS) entry which is preliminary data.</text>
</comment>
<dbReference type="STRING" id="396014.BF93_15505"/>
<dbReference type="SUPFAM" id="SSF56601">
    <property type="entry name" value="beta-lactamase/transpeptidase-like"/>
    <property type="match status" value="1"/>
</dbReference>
<dbReference type="InterPro" id="IPR001466">
    <property type="entry name" value="Beta-lactam-related"/>
</dbReference>
<feature type="domain" description="Beta-lactamase-related" evidence="1">
    <location>
        <begin position="27"/>
        <end position="354"/>
    </location>
</feature>
<protein>
    <submittedName>
        <fullName evidence="2">Alkaline D-peptidase</fullName>
    </submittedName>
</protein>
<dbReference type="PANTHER" id="PTHR46825">
    <property type="entry name" value="D-ALANYL-D-ALANINE-CARBOXYPEPTIDASE/ENDOPEPTIDASE AMPH"/>
    <property type="match status" value="1"/>
</dbReference>
<sequence length="385" mass="40777">MAMTTTDHHRTPAAPRAADDGRDALQQILDDAVAAGITGITLRVRDEHGAWTGAAGHGDWEGATGAPPIDGHVRIGSSTKTFIATLALSLVAEGRIALDDPVGPVLPDLELDPRVSLRMLLQHTSGIFNHTGEYYPDGSVVPGIPATTAGREWVEHRFDDHDPRDLARLALSRPARFEPGTDWSYSNTNYVIARLLVEALTGETVAAAMERRIISPLGLTGTLQPTTQTDVPAPHARAGFRIEEDGAQQIIDVTRQNPSWISSGGDMISTARDLQTFLRALMGGQLLPPALREEMLTPRPTPIPGSGYGLGVFVEDLGAHGTVVTHHGGAAGHGALMAITPDGSRVMTGTMNYVDDAGLSLAVPFQRLSQSLVRAVFAGEAPAQG</sequence>
<dbReference type="PANTHER" id="PTHR46825:SF7">
    <property type="entry name" value="D-ALANYL-D-ALANINE CARBOXYPEPTIDASE"/>
    <property type="match status" value="1"/>
</dbReference>
<dbReference type="AlphaFoldDB" id="Z9JV01"/>
<dbReference type="Proteomes" id="UP000023067">
    <property type="component" value="Unassembled WGS sequence"/>
</dbReference>
<dbReference type="InterPro" id="IPR012338">
    <property type="entry name" value="Beta-lactam/transpept-like"/>
</dbReference>
<dbReference type="HOGENOM" id="CLU_020027_2_3_11"/>
<name>Z9JV01_9MICO</name>
<accession>Z9JV01</accession>
<evidence type="ECO:0000313" key="3">
    <source>
        <dbReference type="Proteomes" id="UP000023067"/>
    </source>
</evidence>
<evidence type="ECO:0000313" key="2">
    <source>
        <dbReference type="EMBL" id="EWS81582.1"/>
    </source>
</evidence>
<dbReference type="InterPro" id="IPR050491">
    <property type="entry name" value="AmpC-like"/>
</dbReference>
<dbReference type="eggNOG" id="COG1680">
    <property type="taxonomic scope" value="Bacteria"/>
</dbReference>
<dbReference type="PATRIC" id="fig|396014.3.peg.1445"/>
<dbReference type="EMBL" id="JDYK01000006">
    <property type="protein sequence ID" value="EWS81582.1"/>
    <property type="molecule type" value="Genomic_DNA"/>
</dbReference>